<dbReference type="Proteomes" id="UP001589611">
    <property type="component" value="Unassembled WGS sequence"/>
</dbReference>
<dbReference type="EMBL" id="JBHMBE010000002">
    <property type="protein sequence ID" value="MFB9645581.1"/>
    <property type="molecule type" value="Genomic_DNA"/>
</dbReference>
<protein>
    <recommendedName>
        <fullName evidence="4">IstB-like ATP-binding protein domain-containing protein</fullName>
    </recommendedName>
</protein>
<proteinExistence type="predicted"/>
<accession>A0ABV5SZ03</accession>
<name>A0ABV5SZ03_9MICO</name>
<dbReference type="Gene3D" id="3.40.50.300">
    <property type="entry name" value="P-loop containing nucleotide triphosphate hydrolases"/>
    <property type="match status" value="1"/>
</dbReference>
<evidence type="ECO:0008006" key="4">
    <source>
        <dbReference type="Google" id="ProtNLM"/>
    </source>
</evidence>
<comment type="caution">
    <text evidence="2">The sequence shown here is derived from an EMBL/GenBank/DDBJ whole genome shotgun (WGS) entry which is preliminary data.</text>
</comment>
<evidence type="ECO:0000256" key="1">
    <source>
        <dbReference type="SAM" id="MobiDB-lite"/>
    </source>
</evidence>
<keyword evidence="3" id="KW-1185">Reference proteome</keyword>
<dbReference type="RefSeq" id="WP_344715864.1">
    <property type="nucleotide sequence ID" value="NZ_BAAAWH010000001.1"/>
</dbReference>
<sequence>MVVCGPSGTGKAFFLEALGQQVVEAGMRVARFRLEDLGALMRAPLRRLRDQSRRPQPPRRSDHGR</sequence>
<feature type="region of interest" description="Disordered" evidence="1">
    <location>
        <begin position="45"/>
        <end position="65"/>
    </location>
</feature>
<feature type="compositionally biased region" description="Basic and acidic residues" evidence="1">
    <location>
        <begin position="47"/>
        <end position="65"/>
    </location>
</feature>
<organism evidence="2 3">
    <name type="scientific">Microbacterium terregens</name>
    <dbReference type="NCBI Taxonomy" id="69363"/>
    <lineage>
        <taxon>Bacteria</taxon>
        <taxon>Bacillati</taxon>
        <taxon>Actinomycetota</taxon>
        <taxon>Actinomycetes</taxon>
        <taxon>Micrococcales</taxon>
        <taxon>Microbacteriaceae</taxon>
        <taxon>Microbacterium</taxon>
    </lineage>
</organism>
<gene>
    <name evidence="2" type="ORF">ACFFPJ_07205</name>
</gene>
<reference evidence="2 3" key="1">
    <citation type="submission" date="2024-09" db="EMBL/GenBank/DDBJ databases">
        <authorList>
            <person name="Sun Q."/>
            <person name="Mori K."/>
        </authorList>
    </citation>
    <scope>NUCLEOTIDE SEQUENCE [LARGE SCALE GENOMIC DNA]</scope>
    <source>
        <strain evidence="2 3">JCM 1342</strain>
    </source>
</reference>
<dbReference type="InterPro" id="IPR027417">
    <property type="entry name" value="P-loop_NTPase"/>
</dbReference>
<evidence type="ECO:0000313" key="3">
    <source>
        <dbReference type="Proteomes" id="UP001589611"/>
    </source>
</evidence>
<evidence type="ECO:0000313" key="2">
    <source>
        <dbReference type="EMBL" id="MFB9645581.1"/>
    </source>
</evidence>